<dbReference type="Proteomes" id="UP000054925">
    <property type="component" value="Unassembled WGS sequence"/>
</dbReference>
<gene>
    <name evidence="1" type="ORF">AWB67_05345</name>
</gene>
<reference evidence="1" key="1">
    <citation type="submission" date="2016-01" db="EMBL/GenBank/DDBJ databases">
        <authorList>
            <person name="Peeters C."/>
        </authorList>
    </citation>
    <scope>NUCLEOTIDE SEQUENCE [LARGE SCALE GENOMIC DNA]</scope>
    <source>
        <strain evidence="1">LMG 22937</strain>
    </source>
</reference>
<dbReference type="EMBL" id="FCOL02000046">
    <property type="protein sequence ID" value="SAL78876.1"/>
    <property type="molecule type" value="Genomic_DNA"/>
</dbReference>
<evidence type="ECO:0000313" key="2">
    <source>
        <dbReference type="Proteomes" id="UP000054925"/>
    </source>
</evidence>
<accession>A0A158KCM4</accession>
<dbReference type="AlphaFoldDB" id="A0A158KCM4"/>
<comment type="caution">
    <text evidence="1">The sequence shown here is derived from an EMBL/GenBank/DDBJ whole genome shotgun (WGS) entry which is preliminary data.</text>
</comment>
<evidence type="ECO:0000313" key="1">
    <source>
        <dbReference type="EMBL" id="SAL78876.1"/>
    </source>
</evidence>
<protein>
    <submittedName>
        <fullName evidence="1">Uncharacterized protein</fullName>
    </submittedName>
</protein>
<sequence>MEGLCNFKKNQAAQKQDWGVAIDSLTVELELTVDGTKNPPVAVAPDVQFIPTVSYGQMITAIRGSRISVTLKNTGVSSVDLNCSASKAVK</sequence>
<name>A0A158KCM4_9BURK</name>
<keyword evidence="2" id="KW-1185">Reference proteome</keyword>
<proteinExistence type="predicted"/>
<organism evidence="1 2">
    <name type="scientific">Caballeronia terrestris</name>
    <dbReference type="NCBI Taxonomy" id="1226301"/>
    <lineage>
        <taxon>Bacteria</taxon>
        <taxon>Pseudomonadati</taxon>
        <taxon>Pseudomonadota</taxon>
        <taxon>Betaproteobacteria</taxon>
        <taxon>Burkholderiales</taxon>
        <taxon>Burkholderiaceae</taxon>
        <taxon>Caballeronia</taxon>
    </lineage>
</organism>